<keyword evidence="2" id="KW-0808">Transferase</keyword>
<reference evidence="2 3" key="1">
    <citation type="journal article" date="2015" name="Nature">
        <title>rRNA introns, odd ribosomes, and small enigmatic genomes across a large radiation of phyla.</title>
        <authorList>
            <person name="Brown C.T."/>
            <person name="Hug L.A."/>
            <person name="Thomas B.C."/>
            <person name="Sharon I."/>
            <person name="Castelle C.J."/>
            <person name="Singh A."/>
            <person name="Wilkins M.J."/>
            <person name="Williams K.H."/>
            <person name="Banfield J.F."/>
        </authorList>
    </citation>
    <scope>NUCLEOTIDE SEQUENCE [LARGE SCALE GENOMIC DNA]</scope>
</reference>
<dbReference type="PANTHER" id="PTHR43591">
    <property type="entry name" value="METHYLTRANSFERASE"/>
    <property type="match status" value="1"/>
</dbReference>
<dbReference type="SUPFAM" id="SSF53335">
    <property type="entry name" value="S-adenosyl-L-methionine-dependent methyltransferases"/>
    <property type="match status" value="1"/>
</dbReference>
<dbReference type="Pfam" id="PF08241">
    <property type="entry name" value="Methyltransf_11"/>
    <property type="match status" value="1"/>
</dbReference>
<dbReference type="EMBL" id="LCSD01000019">
    <property type="protein sequence ID" value="KKW47159.1"/>
    <property type="molecule type" value="Genomic_DNA"/>
</dbReference>
<dbReference type="CDD" id="cd02440">
    <property type="entry name" value="AdoMet_MTases"/>
    <property type="match status" value="1"/>
</dbReference>
<evidence type="ECO:0000259" key="1">
    <source>
        <dbReference type="Pfam" id="PF08241"/>
    </source>
</evidence>
<dbReference type="InterPro" id="IPR029063">
    <property type="entry name" value="SAM-dependent_MTases_sf"/>
</dbReference>
<protein>
    <submittedName>
        <fullName evidence="2">Methylase involved in ubiquinone/menaquinone biosynthesis</fullName>
    </submittedName>
</protein>
<dbReference type="Gene3D" id="3.40.50.150">
    <property type="entry name" value="Vaccinia Virus protein VP39"/>
    <property type="match status" value="1"/>
</dbReference>
<dbReference type="AlphaFoldDB" id="A0A0G2BMQ5"/>
<keyword evidence="2" id="KW-0830">Ubiquinone</keyword>
<dbReference type="GO" id="GO:0032259">
    <property type="term" value="P:methylation"/>
    <property type="evidence" value="ECO:0007669"/>
    <property type="project" value="UniProtKB-KW"/>
</dbReference>
<evidence type="ECO:0000313" key="2">
    <source>
        <dbReference type="EMBL" id="KKW47159.1"/>
    </source>
</evidence>
<sequence length="203" mass="23670">MRALPWNAFFKEKIIKIFTEKRIIVDIGGGLRVDAERNNRGNQNPWLGDYIKKVDYKILDKVPDYKPDIVGDVHALPLADNSVDAILCIALLEHVEEPQKAMKEIHRVLKPGGYAFIYVPFLYYYHPMPGYYGDFYRFTYDGLQYLTRDFKHVEIQNVRGALETVMNLLPFFSKRSSVFNILDRLFKKESSKQTSGYNVFCVK</sequence>
<proteinExistence type="predicted"/>
<comment type="caution">
    <text evidence="2">The sequence shown here is derived from an EMBL/GenBank/DDBJ whole genome shotgun (WGS) entry which is preliminary data.</text>
</comment>
<name>A0A0G2BMQ5_9BACT</name>
<evidence type="ECO:0000313" key="3">
    <source>
        <dbReference type="Proteomes" id="UP000034789"/>
    </source>
</evidence>
<feature type="domain" description="Methyltransferase type 11" evidence="1">
    <location>
        <begin position="69"/>
        <end position="117"/>
    </location>
</feature>
<dbReference type="InterPro" id="IPR013216">
    <property type="entry name" value="Methyltransf_11"/>
</dbReference>
<dbReference type="Proteomes" id="UP000034789">
    <property type="component" value="Unassembled WGS sequence"/>
</dbReference>
<organism evidence="2 3">
    <name type="scientific">Candidatus Kaiserbacteria bacterium GW2011_GWA2_58_9</name>
    <dbReference type="NCBI Taxonomy" id="1618672"/>
    <lineage>
        <taxon>Bacteria</taxon>
        <taxon>Candidatus Kaiseribacteriota</taxon>
    </lineage>
</organism>
<gene>
    <name evidence="2" type="ORF">UY98_C0019G0003</name>
</gene>
<keyword evidence="2" id="KW-0489">Methyltransferase</keyword>
<dbReference type="GO" id="GO:0008757">
    <property type="term" value="F:S-adenosylmethionine-dependent methyltransferase activity"/>
    <property type="evidence" value="ECO:0007669"/>
    <property type="project" value="InterPro"/>
</dbReference>
<accession>A0A0G2BMQ5</accession>